<evidence type="ECO:0000256" key="1">
    <source>
        <dbReference type="SAM" id="MobiDB-lite"/>
    </source>
</evidence>
<protein>
    <submittedName>
        <fullName evidence="2">Uncharacterized protein</fullName>
    </submittedName>
</protein>
<accession>A0A0A9A7H7</accession>
<dbReference type="AlphaFoldDB" id="A0A0A9A7H7"/>
<name>A0A0A9A7H7_ARUDO</name>
<evidence type="ECO:0000313" key="2">
    <source>
        <dbReference type="EMBL" id="JAD44960.1"/>
    </source>
</evidence>
<feature type="region of interest" description="Disordered" evidence="1">
    <location>
        <begin position="1"/>
        <end position="23"/>
    </location>
</feature>
<proteinExistence type="predicted"/>
<dbReference type="EMBL" id="GBRH01252935">
    <property type="protein sequence ID" value="JAD44960.1"/>
    <property type="molecule type" value="Transcribed_RNA"/>
</dbReference>
<reference evidence="2" key="2">
    <citation type="journal article" date="2015" name="Data Brief">
        <title>Shoot transcriptome of the giant reed, Arundo donax.</title>
        <authorList>
            <person name="Barrero R.A."/>
            <person name="Guerrero F.D."/>
            <person name="Moolhuijzen P."/>
            <person name="Goolsby J.A."/>
            <person name="Tidwell J."/>
            <person name="Bellgard S.E."/>
            <person name="Bellgard M.I."/>
        </authorList>
    </citation>
    <scope>NUCLEOTIDE SEQUENCE</scope>
    <source>
        <tissue evidence="2">Shoot tissue taken approximately 20 cm above the soil surface</tissue>
    </source>
</reference>
<feature type="compositionally biased region" description="Low complexity" evidence="1">
    <location>
        <begin position="1"/>
        <end position="17"/>
    </location>
</feature>
<reference evidence="2" key="1">
    <citation type="submission" date="2014-09" db="EMBL/GenBank/DDBJ databases">
        <authorList>
            <person name="Magalhaes I.L.F."/>
            <person name="Oliveira U."/>
            <person name="Santos F.R."/>
            <person name="Vidigal T.H.D.A."/>
            <person name="Brescovit A.D."/>
            <person name="Santos A.J."/>
        </authorList>
    </citation>
    <scope>NUCLEOTIDE SEQUENCE</scope>
    <source>
        <tissue evidence="2">Shoot tissue taken approximately 20 cm above the soil surface</tissue>
    </source>
</reference>
<sequence length="59" mass="6413">MSAPATATRPPAKATARGPSAHDLSSVTLTVTASGMLRKYAYMHVYRHRAMGVCLEMKY</sequence>
<organism evidence="2">
    <name type="scientific">Arundo donax</name>
    <name type="common">Giant reed</name>
    <name type="synonym">Donax arundinaceus</name>
    <dbReference type="NCBI Taxonomy" id="35708"/>
    <lineage>
        <taxon>Eukaryota</taxon>
        <taxon>Viridiplantae</taxon>
        <taxon>Streptophyta</taxon>
        <taxon>Embryophyta</taxon>
        <taxon>Tracheophyta</taxon>
        <taxon>Spermatophyta</taxon>
        <taxon>Magnoliopsida</taxon>
        <taxon>Liliopsida</taxon>
        <taxon>Poales</taxon>
        <taxon>Poaceae</taxon>
        <taxon>PACMAD clade</taxon>
        <taxon>Arundinoideae</taxon>
        <taxon>Arundineae</taxon>
        <taxon>Arundo</taxon>
    </lineage>
</organism>